<dbReference type="Gene3D" id="2.60.120.1440">
    <property type="match status" value="1"/>
</dbReference>
<evidence type="ECO:0000259" key="1">
    <source>
        <dbReference type="Pfam" id="PF04773"/>
    </source>
</evidence>
<evidence type="ECO:0000313" key="6">
    <source>
        <dbReference type="Proteomes" id="UP000520291"/>
    </source>
</evidence>
<dbReference type="PIRSF" id="PIRSF018266">
    <property type="entry name" value="FecR"/>
    <property type="match status" value="1"/>
</dbReference>
<proteinExistence type="predicted"/>
<dbReference type="FunFam" id="2.60.120.1440:FF:000001">
    <property type="entry name" value="Putative anti-sigma factor"/>
    <property type="match status" value="1"/>
</dbReference>
<dbReference type="RefSeq" id="WP_118034358.1">
    <property type="nucleotide sequence ID" value="NZ_JABAGL010000001.1"/>
</dbReference>
<sequence length="341" mass="39152">MKERDNYIKAPHDLIIRYLDGFASLEEKKELLYWLKSSDENRDYFIQIRDLWLACDSAMATDAEIDIALKRLRNRLIFARQKTVSPKRFRIQWQQVAATFLVLISVGYGFYSKKRIVETVQEIVVQNQLITATGSKGQFILPDSTIVWLNSGSKLVYPEHFEKDRRVVTLEGEAYFQVAKNKSRPFVVQAKDLDIEVLGTSFNIASHAMLDKVETVLLSGSIKANINATGKKILLKPNELLVYKKETGETITEITSAQYHIDWIKDRLTFDNDRLSDIIISLKGWYAVQIDCPQPFSEKQRLSFTVRGESLKEILHAMSLIIPMRYTINGSQVKIIPLATK</sequence>
<dbReference type="Pfam" id="PF04773">
    <property type="entry name" value="FecR"/>
    <property type="match status" value="1"/>
</dbReference>
<dbReference type="EMBL" id="JABAGL010000001">
    <property type="protein sequence ID" value="NME84665.1"/>
    <property type="molecule type" value="Genomic_DNA"/>
</dbReference>
<evidence type="ECO:0000313" key="3">
    <source>
        <dbReference type="EMBL" id="NME84665.1"/>
    </source>
</evidence>
<feature type="domain" description="Protein FecR C-terminal" evidence="2">
    <location>
        <begin position="267"/>
        <end position="335"/>
    </location>
</feature>
<dbReference type="PANTHER" id="PTHR30273:SF2">
    <property type="entry name" value="PROTEIN FECR"/>
    <property type="match status" value="1"/>
</dbReference>
<evidence type="ECO:0000313" key="5">
    <source>
        <dbReference type="Proteomes" id="UP000283538"/>
    </source>
</evidence>
<accession>A0A415RUT8</accession>
<evidence type="ECO:0000313" key="4">
    <source>
        <dbReference type="EMBL" id="RHF04151.1"/>
    </source>
</evidence>
<organism evidence="3 6">
    <name type="scientific">Bacteroides eggerthii</name>
    <dbReference type="NCBI Taxonomy" id="28111"/>
    <lineage>
        <taxon>Bacteria</taxon>
        <taxon>Pseudomonadati</taxon>
        <taxon>Bacteroidota</taxon>
        <taxon>Bacteroidia</taxon>
        <taxon>Bacteroidales</taxon>
        <taxon>Bacteroidaceae</taxon>
        <taxon>Bacteroides</taxon>
    </lineage>
</organism>
<feature type="domain" description="FecR protein" evidence="1">
    <location>
        <begin position="129"/>
        <end position="222"/>
    </location>
</feature>
<dbReference type="AlphaFoldDB" id="A0A415RUT8"/>
<gene>
    <name evidence="4" type="ORF">DW701_15590</name>
    <name evidence="3" type="ORF">HF841_01245</name>
</gene>
<dbReference type="GO" id="GO:0016989">
    <property type="term" value="F:sigma factor antagonist activity"/>
    <property type="evidence" value="ECO:0007669"/>
    <property type="project" value="TreeGrafter"/>
</dbReference>
<reference evidence="3 6" key="2">
    <citation type="submission" date="2020-04" db="EMBL/GenBank/DDBJ databases">
        <authorList>
            <person name="Hitch T.C.A."/>
            <person name="Wylensek D."/>
            <person name="Clavel T."/>
        </authorList>
    </citation>
    <scope>NUCLEOTIDE SEQUENCE [LARGE SCALE GENOMIC DNA]</scope>
    <source>
        <strain evidence="3 6">WCA3-601-WT-5E</strain>
    </source>
</reference>
<dbReference type="EMBL" id="QSLA01000023">
    <property type="protein sequence ID" value="RHF04151.1"/>
    <property type="molecule type" value="Genomic_DNA"/>
</dbReference>
<comment type="caution">
    <text evidence="3">The sequence shown here is derived from an EMBL/GenBank/DDBJ whole genome shotgun (WGS) entry which is preliminary data.</text>
</comment>
<dbReference type="InterPro" id="IPR012373">
    <property type="entry name" value="Ferrdict_sens_TM"/>
</dbReference>
<dbReference type="InterPro" id="IPR032508">
    <property type="entry name" value="FecR_C"/>
</dbReference>
<name>A0A415RUT8_9BACE</name>
<dbReference type="Proteomes" id="UP000283538">
    <property type="component" value="Unassembled WGS sequence"/>
</dbReference>
<reference evidence="4 5" key="1">
    <citation type="submission" date="2018-08" db="EMBL/GenBank/DDBJ databases">
        <title>A genome reference for cultivated species of the human gut microbiota.</title>
        <authorList>
            <person name="Zou Y."/>
            <person name="Xue W."/>
            <person name="Luo G."/>
        </authorList>
    </citation>
    <scope>NUCLEOTIDE SEQUENCE [LARGE SCALE GENOMIC DNA]</scope>
    <source>
        <strain evidence="4 5">AM26-26AC</strain>
    </source>
</reference>
<dbReference type="Proteomes" id="UP000520291">
    <property type="component" value="Unassembled WGS sequence"/>
</dbReference>
<dbReference type="Pfam" id="PF16344">
    <property type="entry name" value="FecR_C"/>
    <property type="match status" value="1"/>
</dbReference>
<protein>
    <submittedName>
        <fullName evidence="3">DUF4974 domain-containing protein</fullName>
    </submittedName>
</protein>
<dbReference type="PANTHER" id="PTHR30273">
    <property type="entry name" value="PERIPLASMIC SIGNAL SENSOR AND SIGMA FACTOR ACTIVATOR FECR-RELATED"/>
    <property type="match status" value="1"/>
</dbReference>
<dbReference type="Gene3D" id="3.55.50.30">
    <property type="match status" value="1"/>
</dbReference>
<evidence type="ECO:0000259" key="2">
    <source>
        <dbReference type="Pfam" id="PF16344"/>
    </source>
</evidence>
<dbReference type="InterPro" id="IPR006860">
    <property type="entry name" value="FecR"/>
</dbReference>